<dbReference type="EMBL" id="JACVVK020000082">
    <property type="protein sequence ID" value="KAK7494578.1"/>
    <property type="molecule type" value="Genomic_DNA"/>
</dbReference>
<accession>A0ABD0L5M0</accession>
<reference evidence="4 5" key="1">
    <citation type="journal article" date="2023" name="Sci. Data">
        <title>Genome assembly of the Korean intertidal mud-creeper Batillaria attramentaria.</title>
        <authorList>
            <person name="Patra A.K."/>
            <person name="Ho P.T."/>
            <person name="Jun S."/>
            <person name="Lee S.J."/>
            <person name="Kim Y."/>
            <person name="Won Y.J."/>
        </authorList>
    </citation>
    <scope>NUCLEOTIDE SEQUENCE [LARGE SCALE GENOMIC DNA]</scope>
    <source>
        <strain evidence="4">Wonlab-2016</strain>
    </source>
</reference>
<dbReference type="SMART" id="SM00248">
    <property type="entry name" value="ANK"/>
    <property type="match status" value="5"/>
</dbReference>
<dbReference type="InterPro" id="IPR002110">
    <property type="entry name" value="Ankyrin_rpt"/>
</dbReference>
<evidence type="ECO:0000313" key="5">
    <source>
        <dbReference type="Proteomes" id="UP001519460"/>
    </source>
</evidence>
<dbReference type="AlphaFoldDB" id="A0ABD0L5M0"/>
<dbReference type="SUPFAM" id="SSF48403">
    <property type="entry name" value="Ankyrin repeat"/>
    <property type="match status" value="1"/>
</dbReference>
<protein>
    <submittedName>
        <fullName evidence="4">Uncharacterized protein</fullName>
    </submittedName>
</protein>
<dbReference type="PROSITE" id="PS50088">
    <property type="entry name" value="ANK_REPEAT"/>
    <property type="match status" value="1"/>
</dbReference>
<dbReference type="Gene3D" id="1.25.40.20">
    <property type="entry name" value="Ankyrin repeat-containing domain"/>
    <property type="match status" value="3"/>
</dbReference>
<feature type="repeat" description="ANK" evidence="3">
    <location>
        <begin position="164"/>
        <end position="192"/>
    </location>
</feature>
<dbReference type="InterPro" id="IPR036770">
    <property type="entry name" value="Ankyrin_rpt-contain_sf"/>
</dbReference>
<dbReference type="PROSITE" id="PS50297">
    <property type="entry name" value="ANK_REP_REGION"/>
    <property type="match status" value="1"/>
</dbReference>
<organism evidence="4 5">
    <name type="scientific">Batillaria attramentaria</name>
    <dbReference type="NCBI Taxonomy" id="370345"/>
    <lineage>
        <taxon>Eukaryota</taxon>
        <taxon>Metazoa</taxon>
        <taxon>Spiralia</taxon>
        <taxon>Lophotrochozoa</taxon>
        <taxon>Mollusca</taxon>
        <taxon>Gastropoda</taxon>
        <taxon>Caenogastropoda</taxon>
        <taxon>Sorbeoconcha</taxon>
        <taxon>Cerithioidea</taxon>
        <taxon>Batillariidae</taxon>
        <taxon>Batillaria</taxon>
    </lineage>
</organism>
<proteinExistence type="predicted"/>
<keyword evidence="2 3" id="KW-0040">ANK repeat</keyword>
<comment type="caution">
    <text evidence="4">The sequence shown here is derived from an EMBL/GenBank/DDBJ whole genome shotgun (WGS) entry which is preliminary data.</text>
</comment>
<sequence>MDYFEGDLHRDIVTGDAASVEAYLKRGLSPNHAFRSTESSGASRLGRTLLEEAVHAGQKDVVRVLARYRCDPNLTYVVHVDNYAYTLKQYAKKDRLKLSCVYPCIVKRDVDMVREIVQAGLDVNIHDDRGCTALWHAVDLQDYEMVKAMVKGPGPCDVNVADITKLRPLHVAALHGNVRMASLLVRHGAQTSRLLILNGADPNHMGYNGHTPLSAALENCHERALPDLLISAGAIVDCSTLLKCHKEKLPLLQNCPEMLQLLREVAGTPHLLKVQCVLAIRRALLACSLSCHFVHKVQQLPVPRIIQEFILLSHLGD</sequence>
<evidence type="ECO:0000313" key="4">
    <source>
        <dbReference type="EMBL" id="KAK7494578.1"/>
    </source>
</evidence>
<keyword evidence="1" id="KW-0677">Repeat</keyword>
<evidence type="ECO:0000256" key="2">
    <source>
        <dbReference type="ARBA" id="ARBA00023043"/>
    </source>
</evidence>
<dbReference type="PANTHER" id="PTHR24198">
    <property type="entry name" value="ANKYRIN REPEAT AND PROTEIN KINASE DOMAIN-CONTAINING PROTEIN"/>
    <property type="match status" value="1"/>
</dbReference>
<name>A0ABD0L5M0_9CAEN</name>
<dbReference type="Pfam" id="PF12796">
    <property type="entry name" value="Ank_2"/>
    <property type="match status" value="1"/>
</dbReference>
<keyword evidence="5" id="KW-1185">Reference proteome</keyword>
<gene>
    <name evidence="4" type="ORF">BaRGS_00014231</name>
</gene>
<dbReference type="PANTHER" id="PTHR24198:SF165">
    <property type="entry name" value="ANKYRIN REPEAT-CONTAINING PROTEIN-RELATED"/>
    <property type="match status" value="1"/>
</dbReference>
<dbReference type="Proteomes" id="UP001519460">
    <property type="component" value="Unassembled WGS sequence"/>
</dbReference>
<evidence type="ECO:0000256" key="1">
    <source>
        <dbReference type="ARBA" id="ARBA00022737"/>
    </source>
</evidence>
<evidence type="ECO:0000256" key="3">
    <source>
        <dbReference type="PROSITE-ProRule" id="PRU00023"/>
    </source>
</evidence>